<evidence type="ECO:0000313" key="2">
    <source>
        <dbReference type="Proteomes" id="UP000184310"/>
    </source>
</evidence>
<evidence type="ECO:0000313" key="1">
    <source>
        <dbReference type="EMBL" id="SHJ52935.1"/>
    </source>
</evidence>
<dbReference type="RefSeq" id="WP_072986819.1">
    <property type="nucleotide sequence ID" value="NZ_FQZB01000009.1"/>
</dbReference>
<dbReference type="STRING" id="1121302.SAMN02745163_02075"/>
<accession>A0A1M6K1Y8</accession>
<gene>
    <name evidence="1" type="ORF">SAMN02745163_02075</name>
</gene>
<reference evidence="1 2" key="1">
    <citation type="submission" date="2016-11" db="EMBL/GenBank/DDBJ databases">
        <authorList>
            <person name="Jaros S."/>
            <person name="Januszkiewicz K."/>
            <person name="Wedrychowicz H."/>
        </authorList>
    </citation>
    <scope>NUCLEOTIDE SEQUENCE [LARGE SCALE GENOMIC DNA]</scope>
    <source>
        <strain evidence="1 2">DSM 21758</strain>
    </source>
</reference>
<sequence>MNNPFNAMSDEEFLYQICAFMGKENFIRFIDITNRNCPNSRCINEKDKCGECFYEFLREYEKNNKEVEEC</sequence>
<keyword evidence="2" id="KW-1185">Reference proteome</keyword>
<name>A0A1M6K1Y8_9CLOT</name>
<protein>
    <submittedName>
        <fullName evidence="1">Uncharacterized protein</fullName>
    </submittedName>
</protein>
<dbReference type="AlphaFoldDB" id="A0A1M6K1Y8"/>
<dbReference type="EMBL" id="FQZB01000009">
    <property type="protein sequence ID" value="SHJ52935.1"/>
    <property type="molecule type" value="Genomic_DNA"/>
</dbReference>
<proteinExistence type="predicted"/>
<dbReference type="Proteomes" id="UP000184310">
    <property type="component" value="Unassembled WGS sequence"/>
</dbReference>
<organism evidence="1 2">
    <name type="scientific">Clostridium cavendishii DSM 21758</name>
    <dbReference type="NCBI Taxonomy" id="1121302"/>
    <lineage>
        <taxon>Bacteria</taxon>
        <taxon>Bacillati</taxon>
        <taxon>Bacillota</taxon>
        <taxon>Clostridia</taxon>
        <taxon>Eubacteriales</taxon>
        <taxon>Clostridiaceae</taxon>
        <taxon>Clostridium</taxon>
    </lineage>
</organism>